<keyword evidence="7" id="KW-0812">Transmembrane</keyword>
<dbReference type="Pfam" id="PF01435">
    <property type="entry name" value="Peptidase_M48"/>
    <property type="match status" value="1"/>
</dbReference>
<feature type="domain" description="Peptidase M48" evidence="8">
    <location>
        <begin position="172"/>
        <end position="315"/>
    </location>
</feature>
<dbReference type="RefSeq" id="WP_066960243.1">
    <property type="nucleotide sequence ID" value="NZ_CP023449.1"/>
</dbReference>
<dbReference type="Proteomes" id="UP000218934">
    <property type="component" value="Unassembled WGS sequence"/>
</dbReference>
<evidence type="ECO:0000256" key="2">
    <source>
        <dbReference type="ARBA" id="ARBA00022723"/>
    </source>
</evidence>
<dbReference type="CDD" id="cd07332">
    <property type="entry name" value="M48C_Oma1_like"/>
    <property type="match status" value="1"/>
</dbReference>
<comment type="caution">
    <text evidence="9">The sequence shown here is derived from an EMBL/GenBank/DDBJ whole genome shotgun (WGS) entry which is preliminary data.</text>
</comment>
<keyword evidence="10" id="KW-1185">Reference proteome</keyword>
<feature type="transmembrane region" description="Helical" evidence="7">
    <location>
        <begin position="98"/>
        <end position="124"/>
    </location>
</feature>
<comment type="similarity">
    <text evidence="6">Belongs to the peptidase M48 family.</text>
</comment>
<accession>A0A2A4G0Q6</accession>
<dbReference type="AlphaFoldDB" id="A0A2A4G0Q6"/>
<dbReference type="KEGG" id="rdi:CMV14_02200"/>
<keyword evidence="7" id="KW-0472">Membrane</keyword>
<proteinExistence type="inferred from homology"/>
<dbReference type="Gene3D" id="3.30.2010.10">
    <property type="entry name" value="Metalloproteases ('zincins'), catalytic domain"/>
    <property type="match status" value="1"/>
</dbReference>
<dbReference type="GO" id="GO:0046872">
    <property type="term" value="F:metal ion binding"/>
    <property type="evidence" value="ECO:0007669"/>
    <property type="project" value="UniProtKB-KW"/>
</dbReference>
<keyword evidence="4 6" id="KW-0862">Zinc</keyword>
<dbReference type="InterPro" id="IPR001915">
    <property type="entry name" value="Peptidase_M48"/>
</dbReference>
<evidence type="ECO:0000256" key="1">
    <source>
        <dbReference type="ARBA" id="ARBA00022670"/>
    </source>
</evidence>
<dbReference type="EMBL" id="NWUF01000003">
    <property type="protein sequence ID" value="PCE43571.1"/>
    <property type="molecule type" value="Genomic_DNA"/>
</dbReference>
<evidence type="ECO:0000256" key="5">
    <source>
        <dbReference type="ARBA" id="ARBA00023049"/>
    </source>
</evidence>
<keyword evidence="5 6" id="KW-0482">Metalloprotease</keyword>
<evidence type="ECO:0000256" key="3">
    <source>
        <dbReference type="ARBA" id="ARBA00022801"/>
    </source>
</evidence>
<comment type="cofactor">
    <cofactor evidence="6">
        <name>Zn(2+)</name>
        <dbReference type="ChEBI" id="CHEBI:29105"/>
    </cofactor>
    <text evidence="6">Binds 1 zinc ion per subunit.</text>
</comment>
<evidence type="ECO:0000256" key="6">
    <source>
        <dbReference type="RuleBase" id="RU003983"/>
    </source>
</evidence>
<dbReference type="OrthoDB" id="9810445at2"/>
<reference evidence="9 10" key="1">
    <citation type="submission" date="2017-09" db="EMBL/GenBank/DDBJ databases">
        <title>The Catabolism of 3,6-Dichlorosalicylic acid is Initiated by the Cytochrome P450 Monooxygenase DsmABC in Rhizorhabdus dicambivorans Ndbn-20.</title>
        <authorList>
            <person name="Na L."/>
        </authorList>
    </citation>
    <scope>NUCLEOTIDE SEQUENCE [LARGE SCALE GENOMIC DNA]</scope>
    <source>
        <strain evidence="9 10">Ndbn-20m</strain>
    </source>
</reference>
<keyword evidence="1 6" id="KW-0645">Protease</keyword>
<gene>
    <name evidence="9" type="ORF">COO09_04520</name>
</gene>
<dbReference type="PANTHER" id="PTHR22726">
    <property type="entry name" value="METALLOENDOPEPTIDASE OMA1"/>
    <property type="match status" value="1"/>
</dbReference>
<dbReference type="GO" id="GO:0051603">
    <property type="term" value="P:proteolysis involved in protein catabolic process"/>
    <property type="evidence" value="ECO:0007669"/>
    <property type="project" value="TreeGrafter"/>
</dbReference>
<keyword evidence="3 6" id="KW-0378">Hydrolase</keyword>
<evidence type="ECO:0000313" key="9">
    <source>
        <dbReference type="EMBL" id="PCE43571.1"/>
    </source>
</evidence>
<evidence type="ECO:0000259" key="8">
    <source>
        <dbReference type="Pfam" id="PF01435"/>
    </source>
</evidence>
<evidence type="ECO:0000313" key="10">
    <source>
        <dbReference type="Proteomes" id="UP000218934"/>
    </source>
</evidence>
<name>A0A2A4G0Q6_9SPHN</name>
<keyword evidence="2" id="KW-0479">Metal-binding</keyword>
<evidence type="ECO:0000256" key="4">
    <source>
        <dbReference type="ARBA" id="ARBA00022833"/>
    </source>
</evidence>
<organism evidence="9 10">
    <name type="scientific">Rhizorhabdus dicambivorans</name>
    <dbReference type="NCBI Taxonomy" id="1850238"/>
    <lineage>
        <taxon>Bacteria</taxon>
        <taxon>Pseudomonadati</taxon>
        <taxon>Pseudomonadota</taxon>
        <taxon>Alphaproteobacteria</taxon>
        <taxon>Sphingomonadales</taxon>
        <taxon>Sphingomonadaceae</taxon>
        <taxon>Rhizorhabdus</taxon>
    </lineage>
</organism>
<dbReference type="PANTHER" id="PTHR22726:SF1">
    <property type="entry name" value="METALLOENDOPEPTIDASE OMA1, MITOCHONDRIAL"/>
    <property type="match status" value="1"/>
</dbReference>
<dbReference type="GO" id="GO:0004222">
    <property type="term" value="F:metalloendopeptidase activity"/>
    <property type="evidence" value="ECO:0007669"/>
    <property type="project" value="InterPro"/>
</dbReference>
<dbReference type="InterPro" id="IPR051156">
    <property type="entry name" value="Mito/Outer_Membr_Metalloprot"/>
</dbReference>
<evidence type="ECO:0000256" key="7">
    <source>
        <dbReference type="SAM" id="Phobius"/>
    </source>
</evidence>
<dbReference type="GO" id="GO:0016020">
    <property type="term" value="C:membrane"/>
    <property type="evidence" value="ECO:0007669"/>
    <property type="project" value="TreeGrafter"/>
</dbReference>
<sequence>MSAPSDPEDRRAPAWLHDGRSALRHDVTVAIDGDRLAIEGFDPVPLASLRRLDGAGLLYGRRDLAGWRLGFDVEPPSAILWRLPAAAHYGGLIDRIGLWRAAIVLLLLSAAVLVAAIQGFGLLARAIPYGWEQRLGDAISGDFGEYACRAPAGQAALDGLARRLSPLSRPIRVGVVNIPAVNAVALPGGRILIFRGLIDEARSPDEVAGVLAHEIGHVEHRHVLVALLRRFGIGLLIGSGGTAADYGQALIDSRYSRAAESEADDYSIDHMRAAGISTAATAKLFERLGKEEAGMPGVLAYMASHPPSAERRRRFDAAAKAMGATRPALDPEQWAAVRAMCGKAKPDRDFSLRF</sequence>
<keyword evidence="7" id="KW-1133">Transmembrane helix</keyword>
<protein>
    <submittedName>
        <fullName evidence="9">Peptidase M48, Ste24p</fullName>
    </submittedName>
</protein>